<dbReference type="GO" id="GO:0043565">
    <property type="term" value="F:sequence-specific DNA binding"/>
    <property type="evidence" value="ECO:0007669"/>
    <property type="project" value="TreeGrafter"/>
</dbReference>
<keyword evidence="4" id="KW-0804">Transcription</keyword>
<evidence type="ECO:0000256" key="1">
    <source>
        <dbReference type="ARBA" id="ARBA00009437"/>
    </source>
</evidence>
<dbReference type="Gene3D" id="1.10.10.10">
    <property type="entry name" value="Winged helix-like DNA-binding domain superfamily/Winged helix DNA-binding domain"/>
    <property type="match status" value="1"/>
</dbReference>
<dbReference type="InterPro" id="IPR000847">
    <property type="entry name" value="LysR_HTH_N"/>
</dbReference>
<dbReference type="InterPro" id="IPR036388">
    <property type="entry name" value="WH-like_DNA-bd_sf"/>
</dbReference>
<dbReference type="AlphaFoldDB" id="A0A1A9N8J0"/>
<evidence type="ECO:0000256" key="4">
    <source>
        <dbReference type="ARBA" id="ARBA00023163"/>
    </source>
</evidence>
<dbReference type="Pfam" id="PF00126">
    <property type="entry name" value="HTH_1"/>
    <property type="match status" value="1"/>
</dbReference>
<keyword evidence="8" id="KW-1185">Reference proteome</keyword>
<name>A0A1A9N8J0_9BURK</name>
<dbReference type="EMBL" id="LXKA01000232">
    <property type="protein sequence ID" value="OAJ60152.1"/>
    <property type="molecule type" value="Genomic_DNA"/>
</dbReference>
<sequence>MDKFQAMQAFIRVVESGTFTKAAQVLDLPKTAVSRLIASLEIELGTKLLNRTTRKVSTTTDGAAYYERALQLMSDLAELEGTMSRAKTNPRGRLRVDLPVPLGLSVILPALPAFVERYPDIEIEFGISDRPVDLIAENVDCVVRAGEIFDQSLVARQIGAVRQILCATPAYWDKHGRPSHPSDLERGHVVIRTVASRTNRPFPIVVTKGRERVEVQNRRGLTANDIMACLTIGLAGLGVVHALTFSATTHLQSGALEAVLNDWVSDPVPVFVAYQPNRHLSAKARVFIDWLIELFATNETIAKGKRGEKT</sequence>
<reference evidence="8 9" key="1">
    <citation type="submission" date="2016-04" db="EMBL/GenBank/DDBJ databases">
        <title>Reclassification of Paraburkholderia panaciterrae (Farh et al. 2015) Dobritsa &amp; Samadpour 2016 as a later homotypic synonym of Paraburkholderia ginsengiterrae (Farh et al. 2015) Dobritsa &amp; Samadpour 2016.</title>
        <authorList>
            <person name="Dobritsa A.P."/>
            <person name="Kutumbaka K."/>
            <person name="Samadpour M."/>
        </authorList>
    </citation>
    <scope>NUCLEOTIDE SEQUENCE [LARGE SCALE GENOMIC DNA]</scope>
    <source>
        <strain evidence="7 9">DCY85</strain>
        <strain evidence="6 8">DCY85-1</strain>
    </source>
</reference>
<dbReference type="InterPro" id="IPR005119">
    <property type="entry name" value="LysR_subst-bd"/>
</dbReference>
<dbReference type="SUPFAM" id="SSF46785">
    <property type="entry name" value="Winged helix' DNA-binding domain"/>
    <property type="match status" value="1"/>
</dbReference>
<protein>
    <submittedName>
        <fullName evidence="7">LysR family transcriptional regulator</fullName>
    </submittedName>
</protein>
<dbReference type="PANTHER" id="PTHR30537">
    <property type="entry name" value="HTH-TYPE TRANSCRIPTIONAL REGULATOR"/>
    <property type="match status" value="1"/>
</dbReference>
<accession>A0A1A9N8J0</accession>
<dbReference type="InterPro" id="IPR036390">
    <property type="entry name" value="WH_DNA-bd_sf"/>
</dbReference>
<comment type="caution">
    <text evidence="7">The sequence shown here is derived from an EMBL/GenBank/DDBJ whole genome shotgun (WGS) entry which is preliminary data.</text>
</comment>
<dbReference type="GO" id="GO:0003700">
    <property type="term" value="F:DNA-binding transcription factor activity"/>
    <property type="evidence" value="ECO:0007669"/>
    <property type="project" value="InterPro"/>
</dbReference>
<evidence type="ECO:0000313" key="9">
    <source>
        <dbReference type="Proteomes" id="UP000078116"/>
    </source>
</evidence>
<dbReference type="PROSITE" id="PS50931">
    <property type="entry name" value="HTH_LYSR"/>
    <property type="match status" value="1"/>
</dbReference>
<organism evidence="7 9">
    <name type="scientific">Paraburkholderia ginsengiterrae</name>
    <dbReference type="NCBI Taxonomy" id="1462993"/>
    <lineage>
        <taxon>Bacteria</taxon>
        <taxon>Pseudomonadati</taxon>
        <taxon>Pseudomonadota</taxon>
        <taxon>Betaproteobacteria</taxon>
        <taxon>Burkholderiales</taxon>
        <taxon>Burkholderiaceae</taxon>
        <taxon>Paraburkholderia</taxon>
    </lineage>
</organism>
<dbReference type="PANTHER" id="PTHR30537:SF72">
    <property type="entry name" value="LYSR FAMILY TRANSCRIPTIONAL REGULATOR"/>
    <property type="match status" value="1"/>
</dbReference>
<comment type="similarity">
    <text evidence="1">Belongs to the LysR transcriptional regulatory family.</text>
</comment>
<keyword evidence="2" id="KW-0805">Transcription regulation</keyword>
<dbReference type="Gene3D" id="3.40.190.290">
    <property type="match status" value="1"/>
</dbReference>
<dbReference type="RefSeq" id="WP_064267816.1">
    <property type="nucleotide sequence ID" value="NZ_LXJZ01000151.1"/>
</dbReference>
<dbReference type="EMBL" id="LXJZ01000151">
    <property type="protein sequence ID" value="OAJ59211.1"/>
    <property type="molecule type" value="Genomic_DNA"/>
</dbReference>
<dbReference type="Proteomes" id="UP000077961">
    <property type="component" value="Unassembled WGS sequence"/>
</dbReference>
<evidence type="ECO:0000259" key="5">
    <source>
        <dbReference type="PROSITE" id="PS50931"/>
    </source>
</evidence>
<evidence type="ECO:0000256" key="2">
    <source>
        <dbReference type="ARBA" id="ARBA00023015"/>
    </source>
</evidence>
<dbReference type="GO" id="GO:0006351">
    <property type="term" value="P:DNA-templated transcription"/>
    <property type="evidence" value="ECO:0007669"/>
    <property type="project" value="TreeGrafter"/>
</dbReference>
<keyword evidence="3" id="KW-0238">DNA-binding</keyword>
<dbReference type="Pfam" id="PF03466">
    <property type="entry name" value="LysR_substrate"/>
    <property type="match status" value="1"/>
</dbReference>
<dbReference type="STRING" id="1462993.A6V36_28135"/>
<evidence type="ECO:0000313" key="6">
    <source>
        <dbReference type="EMBL" id="OAJ59211.1"/>
    </source>
</evidence>
<gene>
    <name evidence="6" type="ORF">A6V36_28135</name>
    <name evidence="7" type="ORF">A6V37_25735</name>
</gene>
<evidence type="ECO:0000313" key="7">
    <source>
        <dbReference type="EMBL" id="OAJ60152.1"/>
    </source>
</evidence>
<dbReference type="FunFam" id="1.10.10.10:FF:000001">
    <property type="entry name" value="LysR family transcriptional regulator"/>
    <property type="match status" value="1"/>
</dbReference>
<dbReference type="CDD" id="cd08472">
    <property type="entry name" value="PBP2_CrgA_like_3"/>
    <property type="match status" value="1"/>
</dbReference>
<evidence type="ECO:0000313" key="8">
    <source>
        <dbReference type="Proteomes" id="UP000077961"/>
    </source>
</evidence>
<dbReference type="OrthoDB" id="9076738at2"/>
<proteinExistence type="inferred from homology"/>
<evidence type="ECO:0000256" key="3">
    <source>
        <dbReference type="ARBA" id="ARBA00023125"/>
    </source>
</evidence>
<dbReference type="Proteomes" id="UP000078116">
    <property type="component" value="Unassembled WGS sequence"/>
</dbReference>
<feature type="domain" description="HTH lysR-type" evidence="5">
    <location>
        <begin position="1"/>
        <end position="59"/>
    </location>
</feature>
<dbReference type="InterPro" id="IPR058163">
    <property type="entry name" value="LysR-type_TF_proteobact-type"/>
</dbReference>
<dbReference type="SUPFAM" id="SSF53850">
    <property type="entry name" value="Periplasmic binding protein-like II"/>
    <property type="match status" value="1"/>
</dbReference>